<keyword evidence="3 4" id="KW-0012">Acyltransferase</keyword>
<evidence type="ECO:0000313" key="5">
    <source>
        <dbReference type="EMBL" id="RIY42000.1"/>
    </source>
</evidence>
<keyword evidence="2 4" id="KW-0808">Transferase</keyword>
<dbReference type="HAMAP" id="MF_00688">
    <property type="entry name" value="Leu_Phe_trans"/>
    <property type="match status" value="1"/>
</dbReference>
<sequence length="250" mass="27585">MSSILWIKPDQPLPDPTTAPADGLLAAGYDLSIQRLHEAYSKGIFPWFSDGDPVLWWSPDPRMVLPCADLKVSRSLEKKLKPIQQTEQQPNAPFRITANMTFEAVMDACSQPRGGQPGTWISPWIKDVYTEWHHAGFAHSIETWHEGKLVGGLYGVSIGGCFFGESMFTRVSDASKLALVYLTRFLKNHGVELIDCQQETTHLASLGAKPISRAHFLQALAKTLGRPAPPWQSGQLLQHGVFAQGATNPP</sequence>
<dbReference type="EC" id="2.3.2.6" evidence="4"/>
<dbReference type="NCBIfam" id="TIGR00667">
    <property type="entry name" value="aat"/>
    <property type="match status" value="1"/>
</dbReference>
<dbReference type="PANTHER" id="PTHR30098">
    <property type="entry name" value="LEUCYL/PHENYLALANYL-TRNA--PROTEIN TRANSFERASE"/>
    <property type="match status" value="1"/>
</dbReference>
<dbReference type="InterPro" id="IPR004616">
    <property type="entry name" value="Leu/Phe-tRNA_Trfase"/>
</dbReference>
<reference evidence="5 6" key="1">
    <citation type="submission" date="2017-08" db="EMBL/GenBank/DDBJ databases">
        <title>Pusillimonas indicus sp. nov., a member of the family Alcaligenaceae isolated from surface seawater.</title>
        <authorList>
            <person name="Li J."/>
        </authorList>
    </citation>
    <scope>NUCLEOTIDE SEQUENCE [LARGE SCALE GENOMIC DNA]</scope>
    <source>
        <strain evidence="5 6">L52-1-41</strain>
    </source>
</reference>
<dbReference type="InterPro" id="IPR016181">
    <property type="entry name" value="Acyl_CoA_acyltransferase"/>
</dbReference>
<evidence type="ECO:0000256" key="3">
    <source>
        <dbReference type="ARBA" id="ARBA00023315"/>
    </source>
</evidence>
<dbReference type="Gene3D" id="3.40.630.70">
    <property type="entry name" value="Leucyl/phenylalanyl-tRNA-protein transferase, C-terminal domain"/>
    <property type="match status" value="1"/>
</dbReference>
<organism evidence="5 6">
    <name type="scientific">Neopusillimonas maritima</name>
    <dbReference type="NCBI Taxonomy" id="2026239"/>
    <lineage>
        <taxon>Bacteria</taxon>
        <taxon>Pseudomonadati</taxon>
        <taxon>Pseudomonadota</taxon>
        <taxon>Betaproteobacteria</taxon>
        <taxon>Burkholderiales</taxon>
        <taxon>Alcaligenaceae</taxon>
        <taxon>Neopusillimonas</taxon>
    </lineage>
</organism>
<dbReference type="SUPFAM" id="SSF55729">
    <property type="entry name" value="Acyl-CoA N-acyltransferases (Nat)"/>
    <property type="match status" value="1"/>
</dbReference>
<dbReference type="InterPro" id="IPR042221">
    <property type="entry name" value="Leu/Phe-tRNA_Trfase_N"/>
</dbReference>
<evidence type="ECO:0000256" key="2">
    <source>
        <dbReference type="ARBA" id="ARBA00022679"/>
    </source>
</evidence>
<comment type="catalytic activity">
    <reaction evidence="4">
        <text>N-terminal L-arginyl-[protein] + L-leucyl-tRNA(Leu) = N-terminal L-leucyl-L-arginyl-[protein] + tRNA(Leu) + H(+)</text>
        <dbReference type="Rhea" id="RHEA:50416"/>
        <dbReference type="Rhea" id="RHEA-COMP:9613"/>
        <dbReference type="Rhea" id="RHEA-COMP:9622"/>
        <dbReference type="Rhea" id="RHEA-COMP:12672"/>
        <dbReference type="Rhea" id="RHEA-COMP:12673"/>
        <dbReference type="ChEBI" id="CHEBI:15378"/>
        <dbReference type="ChEBI" id="CHEBI:64719"/>
        <dbReference type="ChEBI" id="CHEBI:78442"/>
        <dbReference type="ChEBI" id="CHEBI:78494"/>
        <dbReference type="ChEBI" id="CHEBI:133044"/>
        <dbReference type="EC" id="2.3.2.6"/>
    </reaction>
</comment>
<dbReference type="Pfam" id="PF03588">
    <property type="entry name" value="Leu_Phe_trans"/>
    <property type="match status" value="1"/>
</dbReference>
<comment type="catalytic activity">
    <reaction evidence="4">
        <text>N-terminal L-lysyl-[protein] + L-leucyl-tRNA(Leu) = N-terminal L-leucyl-L-lysyl-[protein] + tRNA(Leu) + H(+)</text>
        <dbReference type="Rhea" id="RHEA:12340"/>
        <dbReference type="Rhea" id="RHEA-COMP:9613"/>
        <dbReference type="Rhea" id="RHEA-COMP:9622"/>
        <dbReference type="Rhea" id="RHEA-COMP:12670"/>
        <dbReference type="Rhea" id="RHEA-COMP:12671"/>
        <dbReference type="ChEBI" id="CHEBI:15378"/>
        <dbReference type="ChEBI" id="CHEBI:65249"/>
        <dbReference type="ChEBI" id="CHEBI:78442"/>
        <dbReference type="ChEBI" id="CHEBI:78494"/>
        <dbReference type="ChEBI" id="CHEBI:133043"/>
        <dbReference type="EC" id="2.3.2.6"/>
    </reaction>
</comment>
<comment type="catalytic activity">
    <reaction evidence="4">
        <text>L-phenylalanyl-tRNA(Phe) + an N-terminal L-alpha-aminoacyl-[protein] = an N-terminal L-phenylalanyl-L-alpha-aminoacyl-[protein] + tRNA(Phe)</text>
        <dbReference type="Rhea" id="RHEA:43632"/>
        <dbReference type="Rhea" id="RHEA-COMP:9668"/>
        <dbReference type="Rhea" id="RHEA-COMP:9699"/>
        <dbReference type="Rhea" id="RHEA-COMP:10636"/>
        <dbReference type="Rhea" id="RHEA-COMP:10637"/>
        <dbReference type="ChEBI" id="CHEBI:78442"/>
        <dbReference type="ChEBI" id="CHEBI:78531"/>
        <dbReference type="ChEBI" id="CHEBI:78597"/>
        <dbReference type="ChEBI" id="CHEBI:83561"/>
        <dbReference type="EC" id="2.3.2.6"/>
    </reaction>
</comment>
<proteinExistence type="inferred from homology"/>
<dbReference type="Gene3D" id="3.30.70.3550">
    <property type="entry name" value="Leucyl/phenylalanyl-tRNA-protein transferase, N-terminal domain"/>
    <property type="match status" value="1"/>
</dbReference>
<evidence type="ECO:0000256" key="4">
    <source>
        <dbReference type="HAMAP-Rule" id="MF_00688"/>
    </source>
</evidence>
<dbReference type="AlphaFoldDB" id="A0A3A1YYW4"/>
<comment type="function">
    <text evidence="4">Functions in the N-end rule pathway of protein degradation where it conjugates Leu, Phe and, less efficiently, Met from aminoacyl-tRNAs to the N-termini of proteins containing an N-terminal arginine or lysine.</text>
</comment>
<dbReference type="GO" id="GO:0005737">
    <property type="term" value="C:cytoplasm"/>
    <property type="evidence" value="ECO:0007669"/>
    <property type="project" value="UniProtKB-SubCell"/>
</dbReference>
<evidence type="ECO:0000256" key="1">
    <source>
        <dbReference type="ARBA" id="ARBA00022490"/>
    </source>
</evidence>
<comment type="subcellular location">
    <subcellularLocation>
        <location evidence="4">Cytoplasm</location>
    </subcellularLocation>
</comment>
<dbReference type="RefSeq" id="WP_119515225.1">
    <property type="nucleotide sequence ID" value="NZ_NQYH01000001.1"/>
</dbReference>
<gene>
    <name evidence="4" type="primary">aat</name>
    <name evidence="5" type="ORF">CJP73_00700</name>
</gene>
<accession>A0A3A1YYW4</accession>
<name>A0A3A1YYW4_9BURK</name>
<dbReference type="PANTHER" id="PTHR30098:SF2">
    <property type="entry name" value="LEUCYL_PHENYLALANYL-TRNA--PROTEIN TRANSFERASE"/>
    <property type="match status" value="1"/>
</dbReference>
<comment type="caution">
    <text evidence="5">The sequence shown here is derived from an EMBL/GenBank/DDBJ whole genome shotgun (WGS) entry which is preliminary data.</text>
</comment>
<dbReference type="Proteomes" id="UP000266206">
    <property type="component" value="Unassembled WGS sequence"/>
</dbReference>
<evidence type="ECO:0000313" key="6">
    <source>
        <dbReference type="Proteomes" id="UP000266206"/>
    </source>
</evidence>
<dbReference type="OrthoDB" id="9790282at2"/>
<comment type="similarity">
    <text evidence="4">Belongs to the L/F-transferase family.</text>
</comment>
<dbReference type="InterPro" id="IPR042203">
    <property type="entry name" value="Leu/Phe-tRNA_Trfase_C"/>
</dbReference>
<keyword evidence="1 4" id="KW-0963">Cytoplasm</keyword>
<dbReference type="GO" id="GO:0030163">
    <property type="term" value="P:protein catabolic process"/>
    <property type="evidence" value="ECO:0007669"/>
    <property type="project" value="UniProtKB-UniRule"/>
</dbReference>
<dbReference type="GO" id="GO:0008914">
    <property type="term" value="F:leucyl-tRNA--protein transferase activity"/>
    <property type="evidence" value="ECO:0007669"/>
    <property type="project" value="UniProtKB-UniRule"/>
</dbReference>
<dbReference type="EMBL" id="NQYH01000001">
    <property type="protein sequence ID" value="RIY42000.1"/>
    <property type="molecule type" value="Genomic_DNA"/>
</dbReference>
<protein>
    <recommendedName>
        <fullName evidence="4">Leucyl/phenylalanyl-tRNA--protein transferase</fullName>
        <ecNumber evidence="4">2.3.2.6</ecNumber>
    </recommendedName>
    <alternativeName>
        <fullName evidence="4">L/F-transferase</fullName>
    </alternativeName>
    <alternativeName>
        <fullName evidence="4">Leucyltransferase</fullName>
    </alternativeName>
    <alternativeName>
        <fullName evidence="4">Phenyalanyltransferase</fullName>
    </alternativeName>
</protein>